<keyword evidence="5" id="KW-0723">Serine/threonine-protein kinase</keyword>
<keyword evidence="7" id="KW-0808">Transferase</keyword>
<feature type="compositionally biased region" description="Basic and acidic residues" evidence="13">
    <location>
        <begin position="941"/>
        <end position="963"/>
    </location>
</feature>
<dbReference type="PANTHER" id="PTHR13902">
    <property type="entry name" value="SERINE/THREONINE-PROTEIN KINASE WNK WITH NO LYSINE -RELATED"/>
    <property type="match status" value="1"/>
</dbReference>
<feature type="compositionally biased region" description="Basic and acidic residues" evidence="13">
    <location>
        <begin position="1891"/>
        <end position="1901"/>
    </location>
</feature>
<feature type="compositionally biased region" description="Low complexity" evidence="13">
    <location>
        <begin position="572"/>
        <end position="582"/>
    </location>
</feature>
<dbReference type="InterPro" id="IPR011009">
    <property type="entry name" value="Kinase-like_dom_sf"/>
</dbReference>
<dbReference type="PROSITE" id="PS00108">
    <property type="entry name" value="PROTEIN_KINASE_ST"/>
    <property type="match status" value="1"/>
</dbReference>
<feature type="region of interest" description="Disordered" evidence="13">
    <location>
        <begin position="2396"/>
        <end position="2437"/>
    </location>
</feature>
<keyword evidence="4" id="KW-0963">Cytoplasm</keyword>
<feature type="region of interest" description="Disordered" evidence="13">
    <location>
        <begin position="1713"/>
        <end position="1778"/>
    </location>
</feature>
<dbReference type="EMBL" id="JAUCMX010000023">
    <property type="protein sequence ID" value="KAK3512775.1"/>
    <property type="molecule type" value="Genomic_DNA"/>
</dbReference>
<feature type="compositionally biased region" description="Polar residues" evidence="13">
    <location>
        <begin position="1274"/>
        <end position="1286"/>
    </location>
</feature>
<feature type="region of interest" description="Disordered" evidence="13">
    <location>
        <begin position="1649"/>
        <end position="1673"/>
    </location>
</feature>
<evidence type="ECO:0000256" key="4">
    <source>
        <dbReference type="ARBA" id="ARBA00022490"/>
    </source>
</evidence>
<feature type="region of interest" description="Disordered" evidence="13">
    <location>
        <begin position="1870"/>
        <end position="1901"/>
    </location>
</feature>
<feature type="compositionally biased region" description="Basic residues" evidence="13">
    <location>
        <begin position="1552"/>
        <end position="1563"/>
    </location>
</feature>
<dbReference type="CDD" id="cd13983">
    <property type="entry name" value="STKc_WNK"/>
    <property type="match status" value="1"/>
</dbReference>
<dbReference type="Pfam" id="PF24889">
    <property type="entry name" value="CCTL2_WNK"/>
    <property type="match status" value="1"/>
</dbReference>
<feature type="compositionally biased region" description="Low complexity" evidence="13">
    <location>
        <begin position="2428"/>
        <end position="2437"/>
    </location>
</feature>
<feature type="compositionally biased region" description="Low complexity" evidence="13">
    <location>
        <begin position="2152"/>
        <end position="2161"/>
    </location>
</feature>
<keyword evidence="10" id="KW-0067">ATP-binding</keyword>
<feature type="compositionally biased region" description="Acidic residues" evidence="13">
    <location>
        <begin position="148"/>
        <end position="157"/>
    </location>
</feature>
<keyword evidence="6" id="KW-0597">Phosphoprotein</keyword>
<comment type="catalytic activity">
    <reaction evidence="11">
        <text>L-threonyl-[protein] + ATP = O-phospho-L-threonyl-[protein] + ADP + H(+)</text>
        <dbReference type="Rhea" id="RHEA:46608"/>
        <dbReference type="Rhea" id="RHEA-COMP:11060"/>
        <dbReference type="Rhea" id="RHEA-COMP:11605"/>
        <dbReference type="ChEBI" id="CHEBI:15378"/>
        <dbReference type="ChEBI" id="CHEBI:30013"/>
        <dbReference type="ChEBI" id="CHEBI:30616"/>
        <dbReference type="ChEBI" id="CHEBI:61977"/>
        <dbReference type="ChEBI" id="CHEBI:456216"/>
        <dbReference type="EC" id="2.7.11.1"/>
    </reaction>
</comment>
<feature type="region of interest" description="Disordered" evidence="13">
    <location>
        <begin position="1"/>
        <end position="165"/>
    </location>
</feature>
<evidence type="ECO:0000256" key="6">
    <source>
        <dbReference type="ARBA" id="ARBA00022553"/>
    </source>
</evidence>
<evidence type="ECO:0000256" key="9">
    <source>
        <dbReference type="ARBA" id="ARBA00022777"/>
    </source>
</evidence>
<dbReference type="SMART" id="SM00220">
    <property type="entry name" value="S_TKc"/>
    <property type="match status" value="1"/>
</dbReference>
<evidence type="ECO:0000256" key="2">
    <source>
        <dbReference type="ARBA" id="ARBA00004496"/>
    </source>
</evidence>
<feature type="region of interest" description="Disordered" evidence="13">
    <location>
        <begin position="523"/>
        <end position="582"/>
    </location>
</feature>
<feature type="region of interest" description="Disordered" evidence="13">
    <location>
        <begin position="2221"/>
        <end position="2242"/>
    </location>
</feature>
<evidence type="ECO:0000256" key="1">
    <source>
        <dbReference type="ARBA" id="ARBA00001946"/>
    </source>
</evidence>
<dbReference type="GO" id="GO:0005524">
    <property type="term" value="F:ATP binding"/>
    <property type="evidence" value="ECO:0007669"/>
    <property type="project" value="UniProtKB-KW"/>
</dbReference>
<evidence type="ECO:0000259" key="14">
    <source>
        <dbReference type="PROSITE" id="PS50011"/>
    </source>
</evidence>
<reference evidence="15" key="1">
    <citation type="submission" date="2023-06" db="EMBL/GenBank/DDBJ databases">
        <title>Male Hemibagrus guttatus genome.</title>
        <authorList>
            <person name="Bian C."/>
        </authorList>
    </citation>
    <scope>NUCLEOTIDE SEQUENCE</scope>
    <source>
        <strain evidence="15">Male_cb2023</strain>
        <tissue evidence="15">Muscle</tissue>
    </source>
</reference>
<feature type="domain" description="Protein kinase" evidence="14">
    <location>
        <begin position="171"/>
        <end position="429"/>
    </location>
</feature>
<feature type="region of interest" description="Disordered" evidence="13">
    <location>
        <begin position="2561"/>
        <end position="2583"/>
    </location>
</feature>
<organism evidence="15 16">
    <name type="scientific">Hemibagrus guttatus</name>
    <dbReference type="NCBI Taxonomy" id="175788"/>
    <lineage>
        <taxon>Eukaryota</taxon>
        <taxon>Metazoa</taxon>
        <taxon>Chordata</taxon>
        <taxon>Craniata</taxon>
        <taxon>Vertebrata</taxon>
        <taxon>Euteleostomi</taxon>
        <taxon>Actinopterygii</taxon>
        <taxon>Neopterygii</taxon>
        <taxon>Teleostei</taxon>
        <taxon>Ostariophysi</taxon>
        <taxon>Siluriformes</taxon>
        <taxon>Bagridae</taxon>
        <taxon>Hemibagrus</taxon>
    </lineage>
</organism>
<feature type="region of interest" description="Disordered" evidence="13">
    <location>
        <begin position="1257"/>
        <end position="1286"/>
    </location>
</feature>
<dbReference type="FunFam" id="3.10.20.90:FF:000012">
    <property type="entry name" value="Serine/threonine-protein kinase WNK1 isoform 2"/>
    <property type="match status" value="1"/>
</dbReference>
<dbReference type="InterPro" id="IPR000719">
    <property type="entry name" value="Prot_kinase_dom"/>
</dbReference>
<feature type="compositionally biased region" description="Polar residues" evidence="13">
    <location>
        <begin position="1713"/>
        <end position="1747"/>
    </location>
</feature>
<keyword evidence="16" id="KW-1185">Reference proteome</keyword>
<feature type="region of interest" description="Disordered" evidence="13">
    <location>
        <begin position="646"/>
        <end position="665"/>
    </location>
</feature>
<dbReference type="Pfam" id="PF00069">
    <property type="entry name" value="Pkinase"/>
    <property type="match status" value="1"/>
</dbReference>
<evidence type="ECO:0000256" key="7">
    <source>
        <dbReference type="ARBA" id="ARBA00022679"/>
    </source>
</evidence>
<dbReference type="CDD" id="cd00303">
    <property type="entry name" value="retropepsin_like"/>
    <property type="match status" value="1"/>
</dbReference>
<dbReference type="FunFam" id="3.10.20.90:FF:000007">
    <property type="entry name" value="Serine/threonine-protein kinase WNK1 isoform 1"/>
    <property type="match status" value="1"/>
</dbReference>
<dbReference type="InterPro" id="IPR050588">
    <property type="entry name" value="WNK_Ser-Thr_kinase"/>
</dbReference>
<comment type="catalytic activity">
    <reaction evidence="12">
        <text>L-seryl-[protein] + ATP = O-phospho-L-seryl-[protein] + ADP + H(+)</text>
        <dbReference type="Rhea" id="RHEA:17989"/>
        <dbReference type="Rhea" id="RHEA-COMP:9863"/>
        <dbReference type="Rhea" id="RHEA-COMP:11604"/>
        <dbReference type="ChEBI" id="CHEBI:15378"/>
        <dbReference type="ChEBI" id="CHEBI:29999"/>
        <dbReference type="ChEBI" id="CHEBI:30616"/>
        <dbReference type="ChEBI" id="CHEBI:83421"/>
        <dbReference type="ChEBI" id="CHEBI:456216"/>
        <dbReference type="EC" id="2.7.11.1"/>
    </reaction>
</comment>
<feature type="region of interest" description="Disordered" evidence="13">
    <location>
        <begin position="1526"/>
        <end position="1572"/>
    </location>
</feature>
<dbReference type="Gene3D" id="3.30.200.20">
    <property type="entry name" value="Phosphorylase Kinase, domain 1"/>
    <property type="match status" value="1"/>
</dbReference>
<feature type="region of interest" description="Disordered" evidence="13">
    <location>
        <begin position="939"/>
        <end position="978"/>
    </location>
</feature>
<feature type="compositionally biased region" description="Basic and acidic residues" evidence="13">
    <location>
        <begin position="17"/>
        <end position="31"/>
    </location>
</feature>
<feature type="region of interest" description="Disordered" evidence="13">
    <location>
        <begin position="2111"/>
        <end position="2181"/>
    </location>
</feature>
<feature type="compositionally biased region" description="Basic and acidic residues" evidence="13">
    <location>
        <begin position="523"/>
        <end position="539"/>
    </location>
</feature>
<dbReference type="Pfam" id="PF12202">
    <property type="entry name" value="OSR1_C"/>
    <property type="match status" value="1"/>
</dbReference>
<feature type="region of interest" description="Disordered" evidence="13">
    <location>
        <begin position="2062"/>
        <end position="2096"/>
    </location>
</feature>
<comment type="caution">
    <text evidence="15">The sequence shown here is derived from an EMBL/GenBank/DDBJ whole genome shotgun (WGS) entry which is preliminary data.</text>
</comment>
<dbReference type="GO" id="GO:0005737">
    <property type="term" value="C:cytoplasm"/>
    <property type="evidence" value="ECO:0007669"/>
    <property type="project" value="UniProtKB-SubCell"/>
</dbReference>
<dbReference type="PROSITE" id="PS50011">
    <property type="entry name" value="PROTEIN_KINASE_DOM"/>
    <property type="match status" value="1"/>
</dbReference>
<accession>A0AAE0UNF2</accession>
<feature type="compositionally biased region" description="Polar residues" evidence="13">
    <location>
        <begin position="105"/>
        <end position="124"/>
    </location>
</feature>
<dbReference type="EC" id="2.7.11.1" evidence="3"/>
<evidence type="ECO:0000256" key="10">
    <source>
        <dbReference type="ARBA" id="ARBA00022840"/>
    </source>
</evidence>
<dbReference type="InterPro" id="IPR056865">
    <property type="entry name" value="CCTL2_WNK"/>
</dbReference>
<dbReference type="Gene3D" id="1.10.510.10">
    <property type="entry name" value="Transferase(Phosphotransferase) domain 1"/>
    <property type="match status" value="1"/>
</dbReference>
<evidence type="ECO:0000256" key="8">
    <source>
        <dbReference type="ARBA" id="ARBA00022741"/>
    </source>
</evidence>
<feature type="region of interest" description="Disordered" evidence="13">
    <location>
        <begin position="1999"/>
        <end position="2041"/>
    </location>
</feature>
<feature type="compositionally biased region" description="Polar residues" evidence="13">
    <location>
        <begin position="2293"/>
        <end position="2323"/>
    </location>
</feature>
<dbReference type="InterPro" id="IPR008271">
    <property type="entry name" value="Ser/Thr_kinase_AS"/>
</dbReference>
<evidence type="ECO:0000313" key="16">
    <source>
        <dbReference type="Proteomes" id="UP001274896"/>
    </source>
</evidence>
<keyword evidence="8" id="KW-0547">Nucleotide-binding</keyword>
<feature type="compositionally biased region" description="Basic and acidic residues" evidence="13">
    <location>
        <begin position="2131"/>
        <end position="2141"/>
    </location>
</feature>
<dbReference type="FunFam" id="1.10.510.10:FF:000006">
    <property type="entry name" value="Serine/threonine-protein kinase WNK1 isoform 2"/>
    <property type="match status" value="1"/>
</dbReference>
<feature type="compositionally biased region" description="Polar residues" evidence="13">
    <location>
        <begin position="2062"/>
        <end position="2076"/>
    </location>
</feature>
<name>A0AAE0UNF2_9TELE</name>
<evidence type="ECO:0000256" key="5">
    <source>
        <dbReference type="ARBA" id="ARBA00022527"/>
    </source>
</evidence>
<dbReference type="FunFam" id="3.30.200.20:FF:000494">
    <property type="entry name" value="serine/threonine-protein kinase WNK2 isoform X2"/>
    <property type="match status" value="1"/>
</dbReference>
<dbReference type="Gene3D" id="3.10.20.90">
    <property type="entry name" value="Phosphatidylinositol 3-kinase Catalytic Subunit, Chain A, domain 1"/>
    <property type="match status" value="2"/>
</dbReference>
<evidence type="ECO:0000256" key="3">
    <source>
        <dbReference type="ARBA" id="ARBA00012513"/>
    </source>
</evidence>
<comment type="cofactor">
    <cofactor evidence="1">
        <name>Mg(2+)</name>
        <dbReference type="ChEBI" id="CHEBI:18420"/>
    </cofactor>
</comment>
<evidence type="ECO:0000313" key="15">
    <source>
        <dbReference type="EMBL" id="KAK3512775.1"/>
    </source>
</evidence>
<feature type="region of interest" description="Disordered" evidence="13">
    <location>
        <begin position="2263"/>
        <end position="2323"/>
    </location>
</feature>
<gene>
    <name evidence="15" type="ORF">QTP70_025112</name>
</gene>
<sequence length="2583" mass="281254">MDAAAACHSTEPPVLKSDSKSSDRKDSRGDTEPAAARGGASEPSASLQQQPTDCRSSARRRFIRTNLWFSESEDHSLETPECGDSISTGIIRPVGNARRNRYRKSSSAGSPVRTENCTDAQGQKSETEQKEDPAASSTAGKDEHGQTEDEEDEEEEAGMTAVSTSPSGRFLKFDVELGRGSFKTVYKGLDTETWVEVAWCELQDRKLSKVDRQRFKEEAEMLKGLQHPNIVRFYDFWESPVKGKKCIVLVTELMTSGTLKTYLKRFKVMKPKVLRSWCRQILKGLHFLHTRTPPIIHRDLKCDNIFITGPTGSVKIGDLGLATLKRASFATSVIGTPEFMAPEMYEEHYDEAVDVYAFGMCMLEMATSEYPYSECQNAAQIYRKVTSGVKPASYSKVIVPEIKEIIGECIRYHWEERYSIKDLLNHAFFAEDTGVRVELAEEDDGKKTSIALRLWVEDQKKLKGKYKDSGAIEFTFDLNKEVPEAVAQEMVDSGLFLESDMKIVGKSIRDRVALIKWRRERTMSRGKGETEKVTEDHEQNVPLDPSFKLTQSTMPDAHTEPEDHDSELVNLSSGPTSSTTSDSIACPAAISDALSKQHSIIYQSSSEPFTTSQKIPLSSCNSPLLSYIKKPNSSLLYISTTENSKSNMLGSYSRESSHKRHSSVSSESQNFLLNLMSRIGTRRGSTSVLNSISHRASKTNHHTSALVLMERTARQPISSHGNSTICNPVLHDIQSQGSSPITQHKAPDAPLYVLGSKDGQDFMNTSPERDPVEYAHLQAVVSCQGAIIRAYQEQLVALQTSNEQLQRPPPAQFDGSMDRWYSFLRQCDKFFAHQPDVYRKETIKRSFNTRQGGHDMSVQLLEVHQGSFSAADYVVKFHTVAAQSGWNDPALLAVFCEGLHPALQAKIARLDCNTTLSNYIMTTTGLNNLLCQQRHGTRLCSEPRPREGDRSPREEGPEPEGRRTRARPGLGVAGGKTASGLPPTMFLLLGSRPSGFGLARKAINIQDEENYWHSCLTLKVTLHYAQESLVVSVLVDYRAAVNLIDHHLVEELHLPTQPCETPLRVTAVDNRPIGKGLIMRQTSPLTLQFGLLHFEEILFFVIHSPTNPIILVLPLATASRSAHILERGGANTLVTILAESLSKEHFLMPMPCHIRQEERWWSSSVHRLPRFWWPSLSQVMEEYVGSCATCAQSRTSRQLPTGLLELPCAKLIQPQTISAPATPAATAPHGQEFHLYLHPAAFLSQTLSNLQPVVESTSDGQAHSQHLHQPGSAMLSTAPPSQPQQTVHATPLLQPLQISTQFSSPYSVMSTVGTPARSEAVTISSMPYSTPYPNSAPPVPPSYYSPSPGHVPLPLAATQNMSSIPGPGTPQTPLSAPLGPILGIAISPSLIPPLQQVYPSALPPEGSLLQPQTTLSSMSISHTLLQPLSSFPPQEPCISAPSAQDETLVHAHAEPTQIKFLPHREEQKQALTAASCGESCTDPSNTQQIQETASVFIPPISDLSHEEPVPMPLPIYTCDSLNSDAASGKEMSDSYDGTISGGKGDGKGDGKPRKHHRKSARTRSRQEKTSKPKLSILNVCDTGDKMVECQLETHNHKMVTFKFDLDGDAPEEIATYMVENGFILLIEKEIFIDQLKDIVDKAEDMLSEEVEGERPGALRDTPLQNSSPGGMGDEVIQTLKGQKDGAPQPVYQQNVLHTGKRWFIICPVDEPSVSQDVSSEGATATPHTSGPSDGTAPSQAADSSTAQPVEHCTAPASTDSTGYATAPPSGGSDAHGFSPLSLNTIDPLSLVPLSATLPAQSPSGPITPIHAAQQVVDLACAASRVEDMPCCPLVMPLALDTGVSAQRSSPVTPPLIQDTHGIVLQQPFASVGGAKPPSMPQSPATSQHHHAPNESDGEGRARVGFVDSTIKTLDEKLRNLLYQEYVPMYPSGCAAETPGSGTEYVQSPPGPESAAGGVIGDGRIRTGEQLTMPQIPERVDSLSTLSDSAVAVTVSKKPIMPHSTSCSSSRSRYKMTTGAPDFLSGTRRKQRSWSSTASPAHPGACYGECSIYGEPNATFTAGDNSTTSKKQSSRNSAPPDFCLDPLSSLSEPGTLPRVRTSVSADVHARFMSSDSGAESSPAKMVPPTPSRSERRGSDLMRRAVAFLRRSGRSSSVQSSDSPSRHGGTYGSYISSDNDSEMEDLDIKNELQILREKHMKEISELQAHQRGEIELLYRRLGKAPPTGLSHTSTVPPAGRRRRASKHKLRASKLLSPLVQQIRNVTKTSDSSKPAEPAVSVNGSPARASEGCASRSRSGTDTLPSSVSEPVQTQQPCSLKASMSSDNVCSGLQGEGAGMYSQPGQGWSPYHPAAEKVTYKSSSKPRARFLSGPVSLSICLYLSFTKPRSTLKRLCLGKERGNRPAGTPGAHPQVPQASTPSPRHPAVGLAQAQSNNSNNNNDLCHEELQKLVGTWSPKQPYLFTHTFSLRAQKATRARTRSAEGVFPGEAAVTSGSLLSLSWPRINSHTSEMTPLLTLQDGLSVHDNHFGEFLGTSVYITHWPAQSPDQGGFMFSTVASSWTRRSVPPEPFRSQNRTPRPMSPIL</sequence>
<comment type="subcellular location">
    <subcellularLocation>
        <location evidence="2">Cytoplasm</location>
    </subcellularLocation>
</comment>
<dbReference type="InterPro" id="IPR024678">
    <property type="entry name" value="Kinase_OSR1/WNK_CCT"/>
</dbReference>
<evidence type="ECO:0000256" key="12">
    <source>
        <dbReference type="ARBA" id="ARBA00048679"/>
    </source>
</evidence>
<feature type="compositionally biased region" description="Polar residues" evidence="13">
    <location>
        <begin position="43"/>
        <end position="55"/>
    </location>
</feature>
<dbReference type="SUPFAM" id="SSF56112">
    <property type="entry name" value="Protein kinase-like (PK-like)"/>
    <property type="match status" value="1"/>
</dbReference>
<dbReference type="GO" id="GO:0004674">
    <property type="term" value="F:protein serine/threonine kinase activity"/>
    <property type="evidence" value="ECO:0007669"/>
    <property type="project" value="UniProtKB-KW"/>
</dbReference>
<dbReference type="Proteomes" id="UP001274896">
    <property type="component" value="Unassembled WGS sequence"/>
</dbReference>
<evidence type="ECO:0000256" key="13">
    <source>
        <dbReference type="SAM" id="MobiDB-lite"/>
    </source>
</evidence>
<protein>
    <recommendedName>
        <fullName evidence="3">non-specific serine/threonine protein kinase</fullName>
        <ecNumber evidence="3">2.7.11.1</ecNumber>
    </recommendedName>
</protein>
<proteinExistence type="predicted"/>
<evidence type="ECO:0000256" key="11">
    <source>
        <dbReference type="ARBA" id="ARBA00047899"/>
    </source>
</evidence>
<keyword evidence="9" id="KW-0418">Kinase</keyword>